<dbReference type="Pfam" id="PF06226">
    <property type="entry name" value="DUF1007"/>
    <property type="match status" value="1"/>
</dbReference>
<evidence type="ECO:0000313" key="1">
    <source>
        <dbReference type="EMBL" id="QCO56065.1"/>
    </source>
</evidence>
<dbReference type="AlphaFoldDB" id="A0A4P8EHL9"/>
<organism evidence="1 2">
    <name type="scientific">Pseudorhodobacter turbinis</name>
    <dbReference type="NCBI Taxonomy" id="2500533"/>
    <lineage>
        <taxon>Bacteria</taxon>
        <taxon>Pseudomonadati</taxon>
        <taxon>Pseudomonadota</taxon>
        <taxon>Alphaproteobacteria</taxon>
        <taxon>Rhodobacterales</taxon>
        <taxon>Paracoccaceae</taxon>
        <taxon>Pseudorhodobacter</taxon>
    </lineage>
</organism>
<dbReference type="Proteomes" id="UP000298631">
    <property type="component" value="Chromosome"/>
</dbReference>
<dbReference type="InterPro" id="IPR018247">
    <property type="entry name" value="EF_Hand_1_Ca_BS"/>
</dbReference>
<keyword evidence="2" id="KW-1185">Reference proteome</keyword>
<evidence type="ECO:0000313" key="2">
    <source>
        <dbReference type="Proteomes" id="UP000298631"/>
    </source>
</evidence>
<dbReference type="InterPro" id="IPR010412">
    <property type="entry name" value="DUF1007"/>
</dbReference>
<accession>A0A4P8EHL9</accession>
<reference evidence="1 2" key="1">
    <citation type="submission" date="2019-05" db="EMBL/GenBank/DDBJ databases">
        <title>Pseudorhodobacter turbinis sp. nov., isolated from the gut of the Korean turban shell.</title>
        <authorList>
            <person name="Jeong Y.-S."/>
            <person name="Kang W.-R."/>
            <person name="Bae J.-W."/>
        </authorList>
    </citation>
    <scope>NUCLEOTIDE SEQUENCE [LARGE SCALE GENOMIC DNA]</scope>
    <source>
        <strain evidence="1 2">S12M18</strain>
    </source>
</reference>
<dbReference type="EMBL" id="CP039964">
    <property type="protein sequence ID" value="QCO56065.1"/>
    <property type="molecule type" value="Genomic_DNA"/>
</dbReference>
<proteinExistence type="predicted"/>
<dbReference type="OrthoDB" id="1679673at2"/>
<protein>
    <submittedName>
        <fullName evidence="1">DUF1007 family protein</fullName>
    </submittedName>
</protein>
<name>A0A4P8EHL9_9RHOB</name>
<dbReference type="KEGG" id="pseb:EOK75_10170"/>
<dbReference type="PROSITE" id="PS00018">
    <property type="entry name" value="EF_HAND_1"/>
    <property type="match status" value="1"/>
</dbReference>
<sequence>MCAVSGARPIPRRQSIELAEISTCRVTRIVSPLLSRYVTDMRHFISALILALSVNSAAAHPHVFVDAKGAFIFAKDGRLVGVRIYWLYDAFTTLLLYDTLSLDKDGDGKLDGGDLETIKQGETDWAPDYEGDTYLWIDGQKQKLSRPKNASAQMNDDRIGVGFELLLENAVNMSGKSASLKIYDPIYYYAYSIAEAGTLSGGPAGCAVQVMGFTPDEKSSALQNQLAALSQEEIPDDPNVGALFSEEILLQCD</sequence>
<gene>
    <name evidence="1" type="ORF">EOK75_10170</name>
</gene>